<gene>
    <name evidence="2" type="ORF">BDK51DRAFT_46156</name>
</gene>
<reference evidence="3" key="1">
    <citation type="journal article" date="2018" name="Nat. Microbiol.">
        <title>Leveraging single-cell genomics to expand the fungal tree of life.</title>
        <authorList>
            <person name="Ahrendt S.R."/>
            <person name="Quandt C.A."/>
            <person name="Ciobanu D."/>
            <person name="Clum A."/>
            <person name="Salamov A."/>
            <person name="Andreopoulos B."/>
            <person name="Cheng J.F."/>
            <person name="Woyke T."/>
            <person name="Pelin A."/>
            <person name="Henrissat B."/>
            <person name="Reynolds N.K."/>
            <person name="Benny G.L."/>
            <person name="Smith M.E."/>
            <person name="James T.Y."/>
            <person name="Grigoriev I.V."/>
        </authorList>
    </citation>
    <scope>NUCLEOTIDE SEQUENCE [LARGE SCALE GENOMIC DNA]</scope>
</reference>
<keyword evidence="3" id="KW-1185">Reference proteome</keyword>
<protein>
    <submittedName>
        <fullName evidence="2">Uncharacterized protein</fullName>
    </submittedName>
</protein>
<feature type="region of interest" description="Disordered" evidence="1">
    <location>
        <begin position="59"/>
        <end position="88"/>
    </location>
</feature>
<evidence type="ECO:0000313" key="2">
    <source>
        <dbReference type="EMBL" id="RKO93825.1"/>
    </source>
</evidence>
<evidence type="ECO:0000256" key="1">
    <source>
        <dbReference type="SAM" id="MobiDB-lite"/>
    </source>
</evidence>
<evidence type="ECO:0000313" key="3">
    <source>
        <dbReference type="Proteomes" id="UP000269721"/>
    </source>
</evidence>
<dbReference type="AlphaFoldDB" id="A0A4P9WNH2"/>
<organism evidence="2 3">
    <name type="scientific">Blyttiomyces helicus</name>
    <dbReference type="NCBI Taxonomy" id="388810"/>
    <lineage>
        <taxon>Eukaryota</taxon>
        <taxon>Fungi</taxon>
        <taxon>Fungi incertae sedis</taxon>
        <taxon>Chytridiomycota</taxon>
        <taxon>Chytridiomycota incertae sedis</taxon>
        <taxon>Chytridiomycetes</taxon>
        <taxon>Chytridiomycetes incertae sedis</taxon>
        <taxon>Blyttiomyces</taxon>
    </lineage>
</organism>
<proteinExistence type="predicted"/>
<dbReference type="Proteomes" id="UP000269721">
    <property type="component" value="Unassembled WGS sequence"/>
</dbReference>
<sequence>MSETTGPFLEETADSLKLQIADVNAAAVSFEIQSAAARSELHKFLTLTKEATGADESKALPKAKQAKVEVNPVEEGRKEPGADRLQQAECGDKQHGYVETRFVVSAFEETDMRGRALARSIQDPAL</sequence>
<dbReference type="EMBL" id="KZ994104">
    <property type="protein sequence ID" value="RKO93825.1"/>
    <property type="molecule type" value="Genomic_DNA"/>
</dbReference>
<name>A0A4P9WNH2_9FUNG</name>
<accession>A0A4P9WNH2</accession>